<evidence type="ECO:0000313" key="2">
    <source>
        <dbReference type="EMBL" id="KAF6794606.1"/>
    </source>
</evidence>
<protein>
    <submittedName>
        <fullName evidence="2">GNAT family acetyltransferase</fullName>
    </submittedName>
</protein>
<sequence>MTIHVTTLTEADIPGAVKAVQKAFAGDPYNTWVYDQSKFSPERNYQSLALRMRWGIRNAIFHVAKEDASGEVLGVAMWLPPRAADAPPTWGDWLEGWRLWFGQVNYNLWYGRGGLNVKRYYIWKEAQAAAQKEIWTDPRGYYFLNIMVVLPGQQGKGIGAEMMRAVTERADEEEVRCYLESSREVPNVAIYGRWGFRMKTRMVLDDDGERIELFTMVREPGAEPSDGR</sequence>
<evidence type="ECO:0000259" key="1">
    <source>
        <dbReference type="PROSITE" id="PS51186"/>
    </source>
</evidence>
<dbReference type="PANTHER" id="PTHR42791:SF4">
    <property type="entry name" value="ACETYLTRANSFERASE, GNAT FAMILY FAMILY (AFU_ORTHOLOGUE AFUA_4G09540)-RELATED"/>
    <property type="match status" value="1"/>
</dbReference>
<dbReference type="InterPro" id="IPR052523">
    <property type="entry name" value="Trichothecene_AcTrans"/>
</dbReference>
<dbReference type="EMBL" id="WIGN01000407">
    <property type="protein sequence ID" value="KAF6794606.1"/>
    <property type="molecule type" value="Genomic_DNA"/>
</dbReference>
<dbReference type="SUPFAM" id="SSF55729">
    <property type="entry name" value="Acyl-CoA N-acyltransferases (Nat)"/>
    <property type="match status" value="1"/>
</dbReference>
<dbReference type="Pfam" id="PF00583">
    <property type="entry name" value="Acetyltransf_1"/>
    <property type="match status" value="1"/>
</dbReference>
<proteinExistence type="predicted"/>
<gene>
    <name evidence="2" type="ORF">CSOJ01_13649</name>
</gene>
<comment type="caution">
    <text evidence="2">The sequence shown here is derived from an EMBL/GenBank/DDBJ whole genome shotgun (WGS) entry which is preliminary data.</text>
</comment>
<name>A0A8H6IS82_9PEZI</name>
<keyword evidence="3" id="KW-1185">Reference proteome</keyword>
<keyword evidence="2" id="KW-0808">Transferase</keyword>
<dbReference type="AlphaFoldDB" id="A0A8H6IS82"/>
<evidence type="ECO:0000313" key="3">
    <source>
        <dbReference type="Proteomes" id="UP000652219"/>
    </source>
</evidence>
<dbReference type="Gene3D" id="3.40.630.30">
    <property type="match status" value="1"/>
</dbReference>
<reference evidence="2 3" key="1">
    <citation type="journal article" date="2020" name="Phytopathology">
        <title>Genome Sequence Resources of Colletotrichum truncatum, C. plurivorum, C. musicola, and C. sojae: Four Species Pathogenic to Soybean (Glycine max).</title>
        <authorList>
            <person name="Rogerio F."/>
            <person name="Boufleur T.R."/>
            <person name="Ciampi-Guillardi M."/>
            <person name="Sukno S.A."/>
            <person name="Thon M.R."/>
            <person name="Massola Junior N.S."/>
            <person name="Baroncelli R."/>
        </authorList>
    </citation>
    <scope>NUCLEOTIDE SEQUENCE [LARGE SCALE GENOMIC DNA]</scope>
    <source>
        <strain evidence="2 3">LFN0009</strain>
    </source>
</reference>
<feature type="domain" description="N-acetyltransferase" evidence="1">
    <location>
        <begin position="58"/>
        <end position="217"/>
    </location>
</feature>
<dbReference type="CDD" id="cd04301">
    <property type="entry name" value="NAT_SF"/>
    <property type="match status" value="1"/>
</dbReference>
<organism evidence="2 3">
    <name type="scientific">Colletotrichum sojae</name>
    <dbReference type="NCBI Taxonomy" id="2175907"/>
    <lineage>
        <taxon>Eukaryota</taxon>
        <taxon>Fungi</taxon>
        <taxon>Dikarya</taxon>
        <taxon>Ascomycota</taxon>
        <taxon>Pezizomycotina</taxon>
        <taxon>Sordariomycetes</taxon>
        <taxon>Hypocreomycetidae</taxon>
        <taxon>Glomerellales</taxon>
        <taxon>Glomerellaceae</taxon>
        <taxon>Colletotrichum</taxon>
        <taxon>Colletotrichum orchidearum species complex</taxon>
    </lineage>
</organism>
<dbReference type="PROSITE" id="PS51186">
    <property type="entry name" value="GNAT"/>
    <property type="match status" value="1"/>
</dbReference>
<dbReference type="GO" id="GO:0016747">
    <property type="term" value="F:acyltransferase activity, transferring groups other than amino-acyl groups"/>
    <property type="evidence" value="ECO:0007669"/>
    <property type="project" value="InterPro"/>
</dbReference>
<accession>A0A8H6IS82</accession>
<dbReference type="Proteomes" id="UP000652219">
    <property type="component" value="Unassembled WGS sequence"/>
</dbReference>
<dbReference type="InterPro" id="IPR000182">
    <property type="entry name" value="GNAT_dom"/>
</dbReference>
<dbReference type="PANTHER" id="PTHR42791">
    <property type="entry name" value="GNAT FAMILY ACETYLTRANSFERASE"/>
    <property type="match status" value="1"/>
</dbReference>
<dbReference type="InterPro" id="IPR016181">
    <property type="entry name" value="Acyl_CoA_acyltransferase"/>
</dbReference>